<feature type="compositionally biased region" description="Basic and acidic residues" evidence="1">
    <location>
        <begin position="57"/>
        <end position="97"/>
    </location>
</feature>
<sequence length="196" mass="22779">MRLFELDYSVMVDRLRSVYALAQRADIEGERAGAELAFKRLLASIARDFGEEKAAEAERQVKASYGKQERPRARTYRRDDHYQSPPKREKPRQERPRQKSKRSTGTTYTHNGWTFSILRFTDPSAGKRGSDKVWGFAVKDTRHMTFWGAFGKAVRVKEVNHLEAIKKYQQKTAKGYKPVFADPIDYGYIFSQSDTW</sequence>
<evidence type="ECO:0000256" key="1">
    <source>
        <dbReference type="SAM" id="MobiDB-lite"/>
    </source>
</evidence>
<accession>A0A0F9MEB7</accession>
<dbReference type="EMBL" id="LAZR01005719">
    <property type="protein sequence ID" value="KKM97671.1"/>
    <property type="molecule type" value="Genomic_DNA"/>
</dbReference>
<feature type="region of interest" description="Disordered" evidence="1">
    <location>
        <begin position="57"/>
        <end position="108"/>
    </location>
</feature>
<comment type="caution">
    <text evidence="2">The sequence shown here is derived from an EMBL/GenBank/DDBJ whole genome shotgun (WGS) entry which is preliminary data.</text>
</comment>
<dbReference type="AlphaFoldDB" id="A0A0F9MEB7"/>
<gene>
    <name evidence="2" type="ORF">LCGC14_1165650</name>
</gene>
<evidence type="ECO:0000313" key="2">
    <source>
        <dbReference type="EMBL" id="KKM97671.1"/>
    </source>
</evidence>
<proteinExistence type="predicted"/>
<protein>
    <submittedName>
        <fullName evidence="2">Uncharacterized protein</fullName>
    </submittedName>
</protein>
<organism evidence="2">
    <name type="scientific">marine sediment metagenome</name>
    <dbReference type="NCBI Taxonomy" id="412755"/>
    <lineage>
        <taxon>unclassified sequences</taxon>
        <taxon>metagenomes</taxon>
        <taxon>ecological metagenomes</taxon>
    </lineage>
</organism>
<name>A0A0F9MEB7_9ZZZZ</name>
<reference evidence="2" key="1">
    <citation type="journal article" date="2015" name="Nature">
        <title>Complex archaea that bridge the gap between prokaryotes and eukaryotes.</title>
        <authorList>
            <person name="Spang A."/>
            <person name="Saw J.H."/>
            <person name="Jorgensen S.L."/>
            <person name="Zaremba-Niedzwiedzka K."/>
            <person name="Martijn J."/>
            <person name="Lind A.E."/>
            <person name="van Eijk R."/>
            <person name="Schleper C."/>
            <person name="Guy L."/>
            <person name="Ettema T.J."/>
        </authorList>
    </citation>
    <scope>NUCLEOTIDE SEQUENCE</scope>
</reference>